<dbReference type="SMART" id="SM00387">
    <property type="entry name" value="HATPase_c"/>
    <property type="match status" value="1"/>
</dbReference>
<dbReference type="Pfam" id="PF00072">
    <property type="entry name" value="Response_reg"/>
    <property type="match status" value="1"/>
</dbReference>
<dbReference type="InterPro" id="IPR005467">
    <property type="entry name" value="His_kinase_dom"/>
</dbReference>
<dbReference type="Gene3D" id="1.25.40.10">
    <property type="entry name" value="Tetratricopeptide repeat domain"/>
    <property type="match status" value="1"/>
</dbReference>
<dbReference type="InterPro" id="IPR036097">
    <property type="entry name" value="HisK_dim/P_sf"/>
</dbReference>
<feature type="signal peptide" evidence="6">
    <location>
        <begin position="1"/>
        <end position="21"/>
    </location>
</feature>
<gene>
    <name evidence="9" type="ORF">H7F21_04570</name>
</gene>
<evidence type="ECO:0000256" key="3">
    <source>
        <dbReference type="ARBA" id="ARBA00022553"/>
    </source>
</evidence>
<dbReference type="GO" id="GO:0000155">
    <property type="term" value="F:phosphorelay sensor kinase activity"/>
    <property type="evidence" value="ECO:0007669"/>
    <property type="project" value="InterPro"/>
</dbReference>
<accession>A0A842ISF1</accession>
<dbReference type="EMBL" id="JACLCP010000001">
    <property type="protein sequence ID" value="MBC2844357.1"/>
    <property type="molecule type" value="Genomic_DNA"/>
</dbReference>
<keyword evidence="5" id="KW-0812">Transmembrane</keyword>
<sequence>MKLLTKTLVVLASLFNLYAFCQEESVDFDSDASPLSVIQEVLPKISTDSTSTEITSHVEAMLDWMTQEHYKSNYAPILIYAEKGLALARKSNNKQHIHDARSVIGNTLIRIKDTVSAKKLFLKSLREAQDTNDSSIILKSKGNLANIYYYTEGYKNRTVKIYLECVEIAKRLKDTTRLFILHHNLSRAFNETKNPERSAYHVKETEKYLNLIGNPPHYKASHLHNKGRMLLLLDKPNEAIKNFQETIDICENTEFTEALIEGYTGYKEALEMKKDYQGIFEISKKLEFYQKKKDEDEAKSIIESVSAKLNVERFKDQIKSKELEKKLLVEQAERKNILLLLIAGIVVFLMVILAILYHAYKRRKLLVSDLRVKNKQYLKAKEESDQLTQAKAKFFATVSHELRTPLYGVIGLSSILMENKDLKKHEKDLKSLKFSANYLLALINDLLQFNKIENDSFTKEEAPFDLREQISTIISSFEYIRLQHNNNIDVNISDKLPRLLKGNSVRLSQILMNLIGNACKFTEDGDINVFVNVIELHDNDVKLEFIIQDTGHGIEKSKLKNIFDEFTQLDALTNTYQGTGLGLSIVSKLLEQAGSSISVESELGEGSTFKFILSLDVVSLNENEHIETSFSNTNQLAKKYILVVEDNRINQTVTRKILENSQVKCEIAQNGQEAVDMVKANDYDLVLMDINMPVKNGIEATKEIREFNEVLPIIALTAVEIEEQKHRIFQSGMNDIIVKPYDIDLFKKIIVKNLTNTVVNDFRKLA</sequence>
<reference evidence="9" key="1">
    <citation type="submission" date="2020-08" db="EMBL/GenBank/DDBJ databases">
        <title>Winogradskyella ouciana sp. nov., isolated from the hadal seawater of the Mariana Trench.</title>
        <authorList>
            <person name="He X."/>
        </authorList>
    </citation>
    <scope>NUCLEOTIDE SEQUENCE [LARGE SCALE GENOMIC DNA]</scope>
    <source>
        <strain evidence="9">KCTC 52348</strain>
    </source>
</reference>
<feature type="modified residue" description="4-aspartylphosphate" evidence="4">
    <location>
        <position position="689"/>
    </location>
</feature>
<feature type="chain" id="PRO_5033004490" description="histidine kinase" evidence="6">
    <location>
        <begin position="22"/>
        <end position="766"/>
    </location>
</feature>
<dbReference type="SMART" id="SM00388">
    <property type="entry name" value="HisKA"/>
    <property type="match status" value="1"/>
</dbReference>
<dbReference type="AlphaFoldDB" id="A0A842ISF1"/>
<dbReference type="PROSITE" id="PS50109">
    <property type="entry name" value="HIS_KIN"/>
    <property type="match status" value="1"/>
</dbReference>
<evidence type="ECO:0000259" key="7">
    <source>
        <dbReference type="PROSITE" id="PS50109"/>
    </source>
</evidence>
<dbReference type="SUPFAM" id="SSF52172">
    <property type="entry name" value="CheY-like"/>
    <property type="match status" value="1"/>
</dbReference>
<feature type="domain" description="Histidine kinase" evidence="7">
    <location>
        <begin position="397"/>
        <end position="617"/>
    </location>
</feature>
<dbReference type="InterPro" id="IPR036890">
    <property type="entry name" value="HATPase_C_sf"/>
</dbReference>
<protein>
    <recommendedName>
        <fullName evidence="2">histidine kinase</fullName>
        <ecNumber evidence="2">2.7.13.3</ecNumber>
    </recommendedName>
</protein>
<proteinExistence type="predicted"/>
<keyword evidence="5" id="KW-0472">Membrane</keyword>
<dbReference type="Gene3D" id="3.40.50.2300">
    <property type="match status" value="1"/>
</dbReference>
<dbReference type="SMART" id="SM00028">
    <property type="entry name" value="TPR"/>
    <property type="match status" value="2"/>
</dbReference>
<comment type="catalytic activity">
    <reaction evidence="1">
        <text>ATP + protein L-histidine = ADP + protein N-phospho-L-histidine.</text>
        <dbReference type="EC" id="2.7.13.3"/>
    </reaction>
</comment>
<keyword evidence="3 4" id="KW-0597">Phosphoprotein</keyword>
<keyword evidence="10" id="KW-1185">Reference proteome</keyword>
<keyword evidence="5" id="KW-1133">Transmembrane helix</keyword>
<evidence type="ECO:0000256" key="1">
    <source>
        <dbReference type="ARBA" id="ARBA00000085"/>
    </source>
</evidence>
<dbReference type="InterPro" id="IPR004358">
    <property type="entry name" value="Sig_transdc_His_kin-like_C"/>
</dbReference>
<dbReference type="Proteomes" id="UP000533900">
    <property type="component" value="Unassembled WGS sequence"/>
</dbReference>
<dbReference type="FunFam" id="3.30.565.10:FF:000010">
    <property type="entry name" value="Sensor histidine kinase RcsC"/>
    <property type="match status" value="1"/>
</dbReference>
<dbReference type="PRINTS" id="PR00344">
    <property type="entry name" value="BCTRLSENSOR"/>
</dbReference>
<dbReference type="Gene3D" id="1.10.287.130">
    <property type="match status" value="1"/>
</dbReference>
<dbReference type="PANTHER" id="PTHR45339">
    <property type="entry name" value="HYBRID SIGNAL TRANSDUCTION HISTIDINE KINASE J"/>
    <property type="match status" value="1"/>
</dbReference>
<comment type="caution">
    <text evidence="9">The sequence shown here is derived from an EMBL/GenBank/DDBJ whole genome shotgun (WGS) entry which is preliminary data.</text>
</comment>
<dbReference type="CDD" id="cd16922">
    <property type="entry name" value="HATPase_EvgS-ArcB-TorS-like"/>
    <property type="match status" value="1"/>
</dbReference>
<evidence type="ECO:0000256" key="6">
    <source>
        <dbReference type="SAM" id="SignalP"/>
    </source>
</evidence>
<evidence type="ECO:0000256" key="4">
    <source>
        <dbReference type="PROSITE-ProRule" id="PRU00169"/>
    </source>
</evidence>
<dbReference type="RefSeq" id="WP_185788034.1">
    <property type="nucleotide sequence ID" value="NZ_JACLCP010000001.1"/>
</dbReference>
<dbReference type="InterPro" id="IPR019734">
    <property type="entry name" value="TPR_rpt"/>
</dbReference>
<dbReference type="EC" id="2.7.13.3" evidence="2"/>
<dbReference type="InterPro" id="IPR003594">
    <property type="entry name" value="HATPase_dom"/>
</dbReference>
<dbReference type="InterPro" id="IPR011006">
    <property type="entry name" value="CheY-like_superfamily"/>
</dbReference>
<dbReference type="SUPFAM" id="SSF55874">
    <property type="entry name" value="ATPase domain of HSP90 chaperone/DNA topoisomerase II/histidine kinase"/>
    <property type="match status" value="1"/>
</dbReference>
<dbReference type="CDD" id="cd00082">
    <property type="entry name" value="HisKA"/>
    <property type="match status" value="1"/>
</dbReference>
<organism evidence="9 10">
    <name type="scientific">Winogradskyella flava</name>
    <dbReference type="NCBI Taxonomy" id="1884876"/>
    <lineage>
        <taxon>Bacteria</taxon>
        <taxon>Pseudomonadati</taxon>
        <taxon>Bacteroidota</taxon>
        <taxon>Flavobacteriia</taxon>
        <taxon>Flavobacteriales</taxon>
        <taxon>Flavobacteriaceae</taxon>
        <taxon>Winogradskyella</taxon>
    </lineage>
</organism>
<dbReference type="PROSITE" id="PS50110">
    <property type="entry name" value="RESPONSE_REGULATORY"/>
    <property type="match status" value="1"/>
</dbReference>
<evidence type="ECO:0000256" key="2">
    <source>
        <dbReference type="ARBA" id="ARBA00012438"/>
    </source>
</evidence>
<dbReference type="SUPFAM" id="SSF48452">
    <property type="entry name" value="TPR-like"/>
    <property type="match status" value="1"/>
</dbReference>
<dbReference type="Gene3D" id="3.30.565.10">
    <property type="entry name" value="Histidine kinase-like ATPase, C-terminal domain"/>
    <property type="match status" value="1"/>
</dbReference>
<name>A0A842ISF1_9FLAO</name>
<evidence type="ECO:0000256" key="5">
    <source>
        <dbReference type="SAM" id="Phobius"/>
    </source>
</evidence>
<dbReference type="Pfam" id="PF02518">
    <property type="entry name" value="HATPase_c"/>
    <property type="match status" value="1"/>
</dbReference>
<feature type="transmembrane region" description="Helical" evidence="5">
    <location>
        <begin position="337"/>
        <end position="360"/>
    </location>
</feature>
<dbReference type="InterPro" id="IPR001789">
    <property type="entry name" value="Sig_transdc_resp-reg_receiver"/>
</dbReference>
<evidence type="ECO:0000313" key="10">
    <source>
        <dbReference type="Proteomes" id="UP000533900"/>
    </source>
</evidence>
<dbReference type="PANTHER" id="PTHR45339:SF5">
    <property type="entry name" value="HISTIDINE KINASE"/>
    <property type="match status" value="1"/>
</dbReference>
<keyword evidence="6" id="KW-0732">Signal</keyword>
<dbReference type="Pfam" id="PF00512">
    <property type="entry name" value="HisKA"/>
    <property type="match status" value="1"/>
</dbReference>
<dbReference type="SUPFAM" id="SSF47384">
    <property type="entry name" value="Homodimeric domain of signal transducing histidine kinase"/>
    <property type="match status" value="1"/>
</dbReference>
<dbReference type="InterPro" id="IPR003661">
    <property type="entry name" value="HisK_dim/P_dom"/>
</dbReference>
<dbReference type="CDD" id="cd17546">
    <property type="entry name" value="REC_hyHK_CKI1_RcsC-like"/>
    <property type="match status" value="1"/>
</dbReference>
<feature type="domain" description="Response regulatory" evidence="8">
    <location>
        <begin position="640"/>
        <end position="754"/>
    </location>
</feature>
<evidence type="ECO:0000259" key="8">
    <source>
        <dbReference type="PROSITE" id="PS50110"/>
    </source>
</evidence>
<dbReference type="SMART" id="SM00448">
    <property type="entry name" value="REC"/>
    <property type="match status" value="1"/>
</dbReference>
<evidence type="ECO:0000313" key="9">
    <source>
        <dbReference type="EMBL" id="MBC2844357.1"/>
    </source>
</evidence>
<dbReference type="InterPro" id="IPR011990">
    <property type="entry name" value="TPR-like_helical_dom_sf"/>
</dbReference>